<dbReference type="Pfam" id="PF00152">
    <property type="entry name" value="tRNA-synt_2"/>
    <property type="match status" value="1"/>
</dbReference>
<keyword evidence="3" id="KW-0067">ATP-binding</keyword>
<evidence type="ECO:0000256" key="3">
    <source>
        <dbReference type="ARBA" id="ARBA00022840"/>
    </source>
</evidence>
<proteinExistence type="predicted"/>
<keyword evidence="6" id="KW-1185">Reference proteome</keyword>
<reference evidence="5 6" key="1">
    <citation type="journal article" date="2021" name="Int. J. Syst. Evol. Microbiol.">
        <title>Steroidobacter gossypii sp. nov., isolated from soil of cotton cropping field.</title>
        <authorList>
            <person name="Huang R."/>
            <person name="Yang S."/>
            <person name="Zhen C."/>
            <person name="Liu W."/>
        </authorList>
    </citation>
    <scope>NUCLEOTIDE SEQUENCE [LARGE SCALE GENOMIC DNA]</scope>
    <source>
        <strain evidence="5 6">S1-65</strain>
    </source>
</reference>
<dbReference type="PROSITE" id="PS50862">
    <property type="entry name" value="AA_TRNA_LIGASE_II"/>
    <property type="match status" value="1"/>
</dbReference>
<dbReference type="Proteomes" id="UP000661077">
    <property type="component" value="Unassembled WGS sequence"/>
</dbReference>
<dbReference type="PANTHER" id="PTHR42918">
    <property type="entry name" value="LYSYL-TRNA SYNTHETASE"/>
    <property type="match status" value="1"/>
</dbReference>
<feature type="domain" description="Aminoacyl-transfer RNA synthetases class-II family profile" evidence="4">
    <location>
        <begin position="14"/>
        <end position="314"/>
    </location>
</feature>
<keyword evidence="2" id="KW-0547">Nucleotide-binding</keyword>
<dbReference type="InterPro" id="IPR004364">
    <property type="entry name" value="Aa-tRNA-synt_II"/>
</dbReference>
<comment type="caution">
    <text evidence="5">The sequence shown here is derived from an EMBL/GenBank/DDBJ whole genome shotgun (WGS) entry which is preliminary data.</text>
</comment>
<dbReference type="InterPro" id="IPR006195">
    <property type="entry name" value="aa-tRNA-synth_II"/>
</dbReference>
<dbReference type="NCBIfam" id="TIGR00462">
    <property type="entry name" value="genX"/>
    <property type="match status" value="1"/>
</dbReference>
<dbReference type="SUPFAM" id="SSF55681">
    <property type="entry name" value="Class II aaRS and biotin synthetases"/>
    <property type="match status" value="1"/>
</dbReference>
<keyword evidence="1" id="KW-0436">Ligase</keyword>
<evidence type="ECO:0000256" key="2">
    <source>
        <dbReference type="ARBA" id="ARBA00022741"/>
    </source>
</evidence>
<evidence type="ECO:0000256" key="1">
    <source>
        <dbReference type="ARBA" id="ARBA00022598"/>
    </source>
</evidence>
<dbReference type="Gene3D" id="3.30.930.10">
    <property type="entry name" value="Bira Bifunctional Protein, Domain 2"/>
    <property type="match status" value="1"/>
</dbReference>
<gene>
    <name evidence="5" type="primary">genX</name>
    <name evidence="5" type="ORF">JM946_19935</name>
</gene>
<dbReference type="InterPro" id="IPR004525">
    <property type="entry name" value="EpmA"/>
</dbReference>
<evidence type="ECO:0000313" key="6">
    <source>
        <dbReference type="Proteomes" id="UP000661077"/>
    </source>
</evidence>
<dbReference type="InterPro" id="IPR045864">
    <property type="entry name" value="aa-tRNA-synth_II/BPL/LPL"/>
</dbReference>
<dbReference type="RefSeq" id="WP_203169123.1">
    <property type="nucleotide sequence ID" value="NZ_JAEVLS010000004.1"/>
</dbReference>
<organism evidence="5 6">
    <name type="scientific">Steroidobacter gossypii</name>
    <dbReference type="NCBI Taxonomy" id="2805490"/>
    <lineage>
        <taxon>Bacteria</taxon>
        <taxon>Pseudomonadati</taxon>
        <taxon>Pseudomonadota</taxon>
        <taxon>Gammaproteobacteria</taxon>
        <taxon>Steroidobacterales</taxon>
        <taxon>Steroidobacteraceae</taxon>
        <taxon>Steroidobacter</taxon>
    </lineage>
</organism>
<evidence type="ECO:0000259" key="4">
    <source>
        <dbReference type="PROSITE" id="PS50862"/>
    </source>
</evidence>
<dbReference type="PRINTS" id="PR00982">
    <property type="entry name" value="TRNASYNTHLYS"/>
</dbReference>
<evidence type="ECO:0000313" key="5">
    <source>
        <dbReference type="EMBL" id="MBM0107014.1"/>
    </source>
</evidence>
<dbReference type="PANTHER" id="PTHR42918:SF6">
    <property type="entry name" value="ELONGATION FACTOR P--(R)-BETA-LYSINE LIGASE"/>
    <property type="match status" value="1"/>
</dbReference>
<protein>
    <submittedName>
        <fullName evidence="5">EF-P lysine aminoacylase GenX</fullName>
    </submittedName>
</protein>
<dbReference type="InterPro" id="IPR018149">
    <property type="entry name" value="Lys-tRNA-synth_II_C"/>
</dbReference>
<name>A0ABS1X1B6_9GAMM</name>
<sequence>MSDDWRPTAAIATLEVRASMLRAAREYFTATRALEVDTPTLSTAAVTDVHLSSVAATTNGRRAFLHTSPEYAMKRLLAAGCGDIWQICKVYRDGESGRFHNPEFTLIEWYRLGVDHHALMSDVERLIGAMLPPSRSFDRSERLTYREAVQLHAGIDPFDDPIPVLIARLESQGIEVPGDIRGERDACLDLIMGILVGPQLGHDRLTFIYDYPASQAALAQIRGPVASRFEAYMDGLELCNGFHELGHAAEQRTRFERDLEERARRGLPPMPIDQRFLAALEHGLPDCSGVALGFDRLVMCATGAEHIDAVLAFPFDRA</sequence>
<dbReference type="EMBL" id="JAEVLS010000004">
    <property type="protein sequence ID" value="MBM0107014.1"/>
    <property type="molecule type" value="Genomic_DNA"/>
</dbReference>
<accession>A0ABS1X1B6</accession>
<dbReference type="NCBIfam" id="NF006828">
    <property type="entry name" value="PRK09350.1"/>
    <property type="match status" value="1"/>
</dbReference>